<dbReference type="EMBL" id="JAFFHA010000006">
    <property type="protein sequence ID" value="KAK4654117.1"/>
    <property type="molecule type" value="Genomic_DNA"/>
</dbReference>
<dbReference type="RefSeq" id="XP_062743092.1">
    <property type="nucleotide sequence ID" value="XM_062883623.1"/>
</dbReference>
<dbReference type="GeneID" id="87903270"/>
<protein>
    <submittedName>
        <fullName evidence="3">Uncharacterized protein</fullName>
    </submittedName>
</protein>
<evidence type="ECO:0000313" key="4">
    <source>
        <dbReference type="Proteomes" id="UP001323405"/>
    </source>
</evidence>
<evidence type="ECO:0000256" key="1">
    <source>
        <dbReference type="SAM" id="MobiDB-lite"/>
    </source>
</evidence>
<sequence>MTEVVTDLATDRSFTQHLNAKFGDALCTAIIDQVLKSSLARSATLLTEKGIYLIYKCSPVFQKLIHGISKASLNKPIFGATAVKYVSRIFWSHAIANAGVWTVMSDWRLFKYWGRWNTWEQTKKTIFKDGMAHGGDMFGWILGSVVMGAFGISAFPAAVGAFVFAFGGREIGKILSDMIIEDGSSDGDDGEKAGDGGEKGS</sequence>
<keyword evidence="2" id="KW-1133">Transmembrane helix</keyword>
<evidence type="ECO:0000256" key="2">
    <source>
        <dbReference type="SAM" id="Phobius"/>
    </source>
</evidence>
<organism evidence="3 4">
    <name type="scientific">Podospora pseudocomata</name>
    <dbReference type="NCBI Taxonomy" id="2093779"/>
    <lineage>
        <taxon>Eukaryota</taxon>
        <taxon>Fungi</taxon>
        <taxon>Dikarya</taxon>
        <taxon>Ascomycota</taxon>
        <taxon>Pezizomycotina</taxon>
        <taxon>Sordariomycetes</taxon>
        <taxon>Sordariomycetidae</taxon>
        <taxon>Sordariales</taxon>
        <taxon>Podosporaceae</taxon>
        <taxon>Podospora</taxon>
    </lineage>
</organism>
<feature type="transmembrane region" description="Helical" evidence="2">
    <location>
        <begin position="137"/>
        <end position="166"/>
    </location>
</feature>
<keyword evidence="4" id="KW-1185">Reference proteome</keyword>
<proteinExistence type="predicted"/>
<evidence type="ECO:0000313" key="3">
    <source>
        <dbReference type="EMBL" id="KAK4654117.1"/>
    </source>
</evidence>
<reference evidence="3 4" key="1">
    <citation type="journal article" date="2023" name="bioRxiv">
        <title>High-quality genome assemblies of four members of thePodospora anserinaspecies complex.</title>
        <authorList>
            <person name="Ament-Velasquez S.L."/>
            <person name="Vogan A.A."/>
            <person name="Wallerman O."/>
            <person name="Hartmann F."/>
            <person name="Gautier V."/>
            <person name="Silar P."/>
            <person name="Giraud T."/>
            <person name="Johannesson H."/>
        </authorList>
    </citation>
    <scope>NUCLEOTIDE SEQUENCE [LARGE SCALE GENOMIC DNA]</scope>
    <source>
        <strain evidence="3 4">CBS 415.72m</strain>
    </source>
</reference>
<comment type="caution">
    <text evidence="3">The sequence shown here is derived from an EMBL/GenBank/DDBJ whole genome shotgun (WGS) entry which is preliminary data.</text>
</comment>
<feature type="compositionally biased region" description="Basic and acidic residues" evidence="1">
    <location>
        <begin position="190"/>
        <end position="201"/>
    </location>
</feature>
<feature type="region of interest" description="Disordered" evidence="1">
    <location>
        <begin position="182"/>
        <end position="201"/>
    </location>
</feature>
<keyword evidence="2" id="KW-0472">Membrane</keyword>
<keyword evidence="2" id="KW-0812">Transmembrane</keyword>
<dbReference type="Proteomes" id="UP001323405">
    <property type="component" value="Unassembled WGS sequence"/>
</dbReference>
<gene>
    <name evidence="3" type="ORF">QC762_0062230</name>
</gene>
<name>A0ABR0GEB4_9PEZI</name>
<accession>A0ABR0GEB4</accession>